<dbReference type="FunFam" id="1.10.1580.10:FF:000009">
    <property type="entry name" value="Mitochondrial GTPase 1"/>
    <property type="match status" value="1"/>
</dbReference>
<feature type="domain" description="CP-type G" evidence="4">
    <location>
        <begin position="30"/>
        <end position="200"/>
    </location>
</feature>
<dbReference type="CDD" id="cd01856">
    <property type="entry name" value="YlqF"/>
    <property type="match status" value="1"/>
</dbReference>
<dbReference type="InterPro" id="IPR006073">
    <property type="entry name" value="GTP-bd"/>
</dbReference>
<evidence type="ECO:0000313" key="5">
    <source>
        <dbReference type="EMBL" id="CRG87630.1"/>
    </source>
</evidence>
<dbReference type="Proteomes" id="UP000054383">
    <property type="component" value="Unassembled WGS sequence"/>
</dbReference>
<dbReference type="InterPro" id="IPR030378">
    <property type="entry name" value="G_CP_dom"/>
</dbReference>
<organism evidence="5 6">
    <name type="scientific">Talaromyces islandicus</name>
    <name type="common">Penicillium islandicum</name>
    <dbReference type="NCBI Taxonomy" id="28573"/>
    <lineage>
        <taxon>Eukaryota</taxon>
        <taxon>Fungi</taxon>
        <taxon>Dikarya</taxon>
        <taxon>Ascomycota</taxon>
        <taxon>Pezizomycotina</taxon>
        <taxon>Eurotiomycetes</taxon>
        <taxon>Eurotiomycetidae</taxon>
        <taxon>Eurotiales</taxon>
        <taxon>Trichocomaceae</taxon>
        <taxon>Talaromyces</taxon>
        <taxon>Talaromyces sect. Islandici</taxon>
    </lineage>
</organism>
<keyword evidence="6" id="KW-1185">Reference proteome</keyword>
<dbReference type="PANTHER" id="PTHR45782">
    <property type="entry name" value="MITOCHONDRIAL RIBOSOME-ASSOCIATED GTPASE 1"/>
    <property type="match status" value="1"/>
</dbReference>
<dbReference type="Gene3D" id="1.10.1580.10">
    <property type="match status" value="1"/>
</dbReference>
<dbReference type="GO" id="GO:0005739">
    <property type="term" value="C:mitochondrion"/>
    <property type="evidence" value="ECO:0007669"/>
    <property type="project" value="TreeGrafter"/>
</dbReference>
<reference evidence="5 6" key="1">
    <citation type="submission" date="2015-04" db="EMBL/GenBank/DDBJ databases">
        <authorList>
            <person name="Syromyatnikov M.Y."/>
            <person name="Popov V.N."/>
        </authorList>
    </citation>
    <scope>NUCLEOTIDE SEQUENCE [LARGE SCALE GENOMIC DNA]</scope>
    <source>
        <strain evidence="5">WF-38-12</strain>
    </source>
</reference>
<gene>
    <name evidence="5" type="ORF">PISL3812_04649</name>
</gene>
<dbReference type="GO" id="GO:0003924">
    <property type="term" value="F:GTPase activity"/>
    <property type="evidence" value="ECO:0007669"/>
    <property type="project" value="TreeGrafter"/>
</dbReference>
<evidence type="ECO:0000256" key="1">
    <source>
        <dbReference type="ARBA" id="ARBA00022741"/>
    </source>
</evidence>
<dbReference type="STRING" id="28573.A0A0U1LYD8"/>
<dbReference type="InterPro" id="IPR027417">
    <property type="entry name" value="P-loop_NTPase"/>
</dbReference>
<dbReference type="EMBL" id="CVMT01000003">
    <property type="protein sequence ID" value="CRG87630.1"/>
    <property type="molecule type" value="Genomic_DNA"/>
</dbReference>
<dbReference type="Pfam" id="PF01926">
    <property type="entry name" value="MMR_HSR1"/>
    <property type="match status" value="1"/>
</dbReference>
<keyword evidence="2" id="KW-0342">GTP-binding</keyword>
<dbReference type="GO" id="GO:0005525">
    <property type="term" value="F:GTP binding"/>
    <property type="evidence" value="ECO:0007669"/>
    <property type="project" value="UniProtKB-KW"/>
</dbReference>
<dbReference type="OrthoDB" id="269151at2759"/>
<keyword evidence="1" id="KW-0547">Nucleotide-binding</keyword>
<dbReference type="PANTHER" id="PTHR45782:SF4">
    <property type="entry name" value="MITOCHONDRIAL RIBOSOME-ASSOCIATED GTPASE 1"/>
    <property type="match status" value="1"/>
</dbReference>
<evidence type="ECO:0000313" key="6">
    <source>
        <dbReference type="Proteomes" id="UP000054383"/>
    </source>
</evidence>
<evidence type="ECO:0000256" key="3">
    <source>
        <dbReference type="SAM" id="MobiDB-lite"/>
    </source>
</evidence>
<evidence type="ECO:0000256" key="2">
    <source>
        <dbReference type="ARBA" id="ARBA00023134"/>
    </source>
</evidence>
<dbReference type="Gene3D" id="3.40.50.300">
    <property type="entry name" value="P-loop containing nucleotide triphosphate hydrolases"/>
    <property type="match status" value="1"/>
</dbReference>
<dbReference type="OMA" id="GVLWPKF"/>
<feature type="compositionally biased region" description="Basic and acidic residues" evidence="3">
    <location>
        <begin position="340"/>
        <end position="350"/>
    </location>
</feature>
<dbReference type="InterPro" id="IPR023179">
    <property type="entry name" value="GTP-bd_ortho_bundle_sf"/>
</dbReference>
<name>A0A0U1LYD8_TALIS</name>
<protein>
    <recommendedName>
        <fullName evidence="4">CP-type G domain-containing protein</fullName>
    </recommendedName>
</protein>
<dbReference type="GO" id="GO:0032543">
    <property type="term" value="P:mitochondrial translation"/>
    <property type="evidence" value="ECO:0007669"/>
    <property type="project" value="TreeGrafter"/>
</dbReference>
<proteinExistence type="predicted"/>
<evidence type="ECO:0000259" key="4">
    <source>
        <dbReference type="PROSITE" id="PS51721"/>
    </source>
</evidence>
<accession>A0A0U1LYD8</accession>
<dbReference type="SUPFAM" id="SSF52540">
    <property type="entry name" value="P-loop containing nucleoside triphosphate hydrolases"/>
    <property type="match status" value="1"/>
</dbReference>
<sequence>MAAKFVPRTVFSFSESIPRSYFLGHHKAGLEKMKKKVDSVDYVIECRDIRIPVTSINPLFEEALGGKKRLIVYTKRDLLNTNSVFRKNKERMRKLDEKTPVFYTTSTFAFSAKQILQQLKSDAQRLQDFGSCQVMVVGMPNVGKSTLINCLRNAGVFKAKVVHTGAEPGITRKVGTPIKILDDPNRSAVYVLDTPGVFVPYMPDGEKMLKLALCGCVKDTIIAPVTIADYLLYHINKNQPVVYQKWCEPTNDIHHFLEKFAQQTGLLGKGGMPNIDQAALHFVHKWRAGEMGSFLLDDIQLELSERKRARLEEPSFGKEGRREAKIEADKIAGRRRKERKKEEQQQHDIEITPNSMLK</sequence>
<dbReference type="PROSITE" id="PS51721">
    <property type="entry name" value="G_CP"/>
    <property type="match status" value="1"/>
</dbReference>
<feature type="region of interest" description="Disordered" evidence="3">
    <location>
        <begin position="312"/>
        <end position="358"/>
    </location>
</feature>
<feature type="compositionally biased region" description="Basic and acidic residues" evidence="3">
    <location>
        <begin position="312"/>
        <end position="332"/>
    </location>
</feature>
<dbReference type="AlphaFoldDB" id="A0A0U1LYD8"/>